<dbReference type="AlphaFoldDB" id="W9ZCG6"/>
<reference evidence="1" key="1">
    <citation type="submission" date="2012-04" db="EMBL/GenBank/DDBJ databases">
        <title>The Genome Sequence of Fusarium oxysporum melonis.</title>
        <authorList>
            <consortium name="The Broad Institute Genome Sequencing Platform"/>
            <person name="Ma L.-J."/>
            <person name="Gale L.R."/>
            <person name="Schwartz D.C."/>
            <person name="Zhou S."/>
            <person name="Corby-Kistler H."/>
            <person name="Young S.K."/>
            <person name="Zeng Q."/>
            <person name="Gargeya S."/>
            <person name="Fitzgerald M."/>
            <person name="Haas B."/>
            <person name="Abouelleil A."/>
            <person name="Alvarado L."/>
            <person name="Arachchi H.M."/>
            <person name="Berlin A."/>
            <person name="Brown A."/>
            <person name="Chapman S.B."/>
            <person name="Chen Z."/>
            <person name="Dunbar C."/>
            <person name="Freedman E."/>
            <person name="Gearin G."/>
            <person name="Goldberg J."/>
            <person name="Griggs A."/>
            <person name="Gujja S."/>
            <person name="Heiman D."/>
            <person name="Howarth C."/>
            <person name="Larson L."/>
            <person name="Lui A."/>
            <person name="MacDonald P.J.P."/>
            <person name="Montmayeur A."/>
            <person name="Murphy C."/>
            <person name="Neiman D."/>
            <person name="Pearson M."/>
            <person name="Priest M."/>
            <person name="Roberts A."/>
            <person name="Saif S."/>
            <person name="Shea T."/>
            <person name="Shenoy N."/>
            <person name="Sisk P."/>
            <person name="Stolte C."/>
            <person name="Sykes S."/>
            <person name="Wortman J."/>
            <person name="Nusbaum C."/>
            <person name="Birren B."/>
        </authorList>
    </citation>
    <scope>NUCLEOTIDE SEQUENCE</scope>
    <source>
        <strain evidence="1">26406</strain>
    </source>
</reference>
<proteinExistence type="predicted"/>
<protein>
    <submittedName>
        <fullName evidence="1">Uncharacterized protein</fullName>
    </submittedName>
</protein>
<dbReference type="Proteomes" id="UP000030703">
    <property type="component" value="Unassembled WGS sequence"/>
</dbReference>
<organism evidence="1">
    <name type="scientific">Fusarium oxysporum f. sp. melonis 26406</name>
    <dbReference type="NCBI Taxonomy" id="1089452"/>
    <lineage>
        <taxon>Eukaryota</taxon>
        <taxon>Fungi</taxon>
        <taxon>Dikarya</taxon>
        <taxon>Ascomycota</taxon>
        <taxon>Pezizomycotina</taxon>
        <taxon>Sordariomycetes</taxon>
        <taxon>Hypocreomycetidae</taxon>
        <taxon>Hypocreales</taxon>
        <taxon>Nectriaceae</taxon>
        <taxon>Fusarium</taxon>
        <taxon>Fusarium oxysporum species complex</taxon>
    </lineage>
</organism>
<name>W9ZCG6_FUSOX</name>
<dbReference type="VEuPathDB" id="FungiDB:FOMG_17099"/>
<sequence length="77" mass="7941">MASSVRFKDFVYGGNAGLSLKSSDWSGFLDGDAASGSDVDLHVSGLVGEAVRDPLSDAVDALGGWSGMSWSPWFAAV</sequence>
<accession>W9ZCG6</accession>
<dbReference type="EMBL" id="JH659364">
    <property type="protein sequence ID" value="EXK26292.1"/>
    <property type="molecule type" value="Genomic_DNA"/>
</dbReference>
<reference evidence="1" key="2">
    <citation type="submission" date="2012-05" db="EMBL/GenBank/DDBJ databases">
        <title>Annotation of the Genome Sequence of Fusarium oxysporum f. sp. melonis 26406.</title>
        <authorList>
            <consortium name="The Broad Institute Genomics Platform"/>
            <person name="Ma L.-J."/>
            <person name="Corby-Kistler H."/>
            <person name="Broz K."/>
            <person name="Gale L.R."/>
            <person name="Jonkers W."/>
            <person name="O'Donnell K."/>
            <person name="Ploetz R."/>
            <person name="Steinberg C."/>
            <person name="Schwartz D.C."/>
            <person name="VanEtten H."/>
            <person name="Zhou S."/>
            <person name="Young S.K."/>
            <person name="Zeng Q."/>
            <person name="Gargeya S."/>
            <person name="Fitzgerald M."/>
            <person name="Abouelleil A."/>
            <person name="Alvarado L."/>
            <person name="Chapman S.B."/>
            <person name="Gainer-Dewar J."/>
            <person name="Goldberg J."/>
            <person name="Griggs A."/>
            <person name="Gujja S."/>
            <person name="Hansen M."/>
            <person name="Howarth C."/>
            <person name="Imamovic A."/>
            <person name="Ireland A."/>
            <person name="Larimer J."/>
            <person name="McCowan C."/>
            <person name="Murphy C."/>
            <person name="Pearson M."/>
            <person name="Poon T.W."/>
            <person name="Priest M."/>
            <person name="Roberts A."/>
            <person name="Saif S."/>
            <person name="Shea T."/>
            <person name="Sykes S."/>
            <person name="Wortman J."/>
            <person name="Nusbaum C."/>
            <person name="Birren B."/>
        </authorList>
    </citation>
    <scope>NUCLEOTIDE SEQUENCE</scope>
    <source>
        <strain evidence="1">26406</strain>
    </source>
</reference>
<dbReference type="HOGENOM" id="CLU_2638165_0_0_1"/>
<evidence type="ECO:0000313" key="1">
    <source>
        <dbReference type="EMBL" id="EXK26292.1"/>
    </source>
</evidence>
<gene>
    <name evidence="1" type="ORF">FOMG_17099</name>
</gene>